<evidence type="ECO:0000313" key="10">
    <source>
        <dbReference type="Proteomes" id="UP001141950"/>
    </source>
</evidence>
<dbReference type="PANTHER" id="PTHR11601:SF50">
    <property type="entry name" value="CYSTEINE DESULFURASE ISCS 2-RELATED"/>
    <property type="match status" value="1"/>
</dbReference>
<keyword evidence="3" id="KW-0479">Metal-binding</keyword>
<dbReference type="SUPFAM" id="SSF53383">
    <property type="entry name" value="PLP-dependent transferases"/>
    <property type="match status" value="1"/>
</dbReference>
<sequence length="383" mass="41542">MLYFDHCASTPPREEVITAMSEVMRKHYANPSSLHAGGSEAAKLIERSRALLAAQLGTSGGRWLFTSGGTEANNLALKGAARMYRSRGNHIVASGIEHASVHDALKQLEQDGYRVTFLPVAQSGHVSPEDVKKALTKETILVTVMHVNNEIGTVQPVREIGELLKSFPQILFHVDAVQSIGKVPLDPEGWGIDLVSASAHKLRGPKGVGWLYVRDGVQLQPLASGGSQEGGFRAGTENVPAIVASAKALRMAMESMEERAVRMRRFSDKLRAFVRSCPELKLNGEEPLAPHIVHFSYPGMKPEVIVHMLEQHGIMASTKSACSSKDDKPSRVLLALGASAAHASGGVRVSFGDEHEDEHIDQLISALRSVIGKLKPLERSRKH</sequence>
<comment type="cofactor">
    <cofactor evidence="1 7">
        <name>pyridoxal 5'-phosphate</name>
        <dbReference type="ChEBI" id="CHEBI:597326"/>
    </cofactor>
</comment>
<dbReference type="InterPro" id="IPR000192">
    <property type="entry name" value="Aminotrans_V_dom"/>
</dbReference>
<feature type="domain" description="Aminotransferase class V" evidence="8">
    <location>
        <begin position="3"/>
        <end position="363"/>
    </location>
</feature>
<dbReference type="Pfam" id="PF00266">
    <property type="entry name" value="Aminotran_5"/>
    <property type="match status" value="1"/>
</dbReference>
<comment type="similarity">
    <text evidence="2">Belongs to the class-V pyridoxal-phosphate-dependent aminotransferase family. NifS/IscS subfamily.</text>
</comment>
<evidence type="ECO:0000256" key="3">
    <source>
        <dbReference type="ARBA" id="ARBA00022723"/>
    </source>
</evidence>
<keyword evidence="6" id="KW-0411">Iron-sulfur</keyword>
<dbReference type="AlphaFoldDB" id="A0A9X2MTZ2"/>
<dbReference type="PANTHER" id="PTHR11601">
    <property type="entry name" value="CYSTEINE DESULFURYLASE FAMILY MEMBER"/>
    <property type="match status" value="1"/>
</dbReference>
<keyword evidence="10" id="KW-1185">Reference proteome</keyword>
<dbReference type="InterPro" id="IPR016454">
    <property type="entry name" value="Cysteine_dSase"/>
</dbReference>
<protein>
    <submittedName>
        <fullName evidence="9">Cysteine desulfurase</fullName>
    </submittedName>
</protein>
<dbReference type="RefSeq" id="WP_257444273.1">
    <property type="nucleotide sequence ID" value="NZ_JANIPJ010000004.1"/>
</dbReference>
<evidence type="ECO:0000256" key="2">
    <source>
        <dbReference type="ARBA" id="ARBA00006490"/>
    </source>
</evidence>
<dbReference type="GO" id="GO:0031071">
    <property type="term" value="F:cysteine desulfurase activity"/>
    <property type="evidence" value="ECO:0007669"/>
    <property type="project" value="UniProtKB-ARBA"/>
</dbReference>
<evidence type="ECO:0000313" key="9">
    <source>
        <dbReference type="EMBL" id="MCR2803727.1"/>
    </source>
</evidence>
<dbReference type="InterPro" id="IPR020578">
    <property type="entry name" value="Aminotrans_V_PyrdxlP_BS"/>
</dbReference>
<evidence type="ECO:0000256" key="7">
    <source>
        <dbReference type="RuleBase" id="RU004504"/>
    </source>
</evidence>
<accession>A0A9X2MTZ2</accession>
<dbReference type="EMBL" id="JANIPJ010000004">
    <property type="protein sequence ID" value="MCR2803727.1"/>
    <property type="molecule type" value="Genomic_DNA"/>
</dbReference>
<dbReference type="InterPro" id="IPR015421">
    <property type="entry name" value="PyrdxlP-dep_Trfase_major"/>
</dbReference>
<dbReference type="FunFam" id="3.40.640.10:FF:000084">
    <property type="entry name" value="IscS-like cysteine desulfurase"/>
    <property type="match status" value="1"/>
</dbReference>
<dbReference type="InterPro" id="IPR015424">
    <property type="entry name" value="PyrdxlP-dep_Trfase"/>
</dbReference>
<keyword evidence="5" id="KW-0408">Iron</keyword>
<dbReference type="InterPro" id="IPR015422">
    <property type="entry name" value="PyrdxlP-dep_Trfase_small"/>
</dbReference>
<name>A0A9X2MTZ2_9BACL</name>
<evidence type="ECO:0000256" key="4">
    <source>
        <dbReference type="ARBA" id="ARBA00022898"/>
    </source>
</evidence>
<dbReference type="Gene3D" id="3.40.640.10">
    <property type="entry name" value="Type I PLP-dependent aspartate aminotransferase-like (Major domain)"/>
    <property type="match status" value="1"/>
</dbReference>
<evidence type="ECO:0000256" key="1">
    <source>
        <dbReference type="ARBA" id="ARBA00001933"/>
    </source>
</evidence>
<evidence type="ECO:0000259" key="8">
    <source>
        <dbReference type="Pfam" id="PF00266"/>
    </source>
</evidence>
<dbReference type="PIRSF" id="PIRSF005572">
    <property type="entry name" value="NifS"/>
    <property type="match status" value="1"/>
</dbReference>
<evidence type="ECO:0000256" key="6">
    <source>
        <dbReference type="ARBA" id="ARBA00023014"/>
    </source>
</evidence>
<dbReference type="Proteomes" id="UP001141950">
    <property type="component" value="Unassembled WGS sequence"/>
</dbReference>
<organism evidence="9 10">
    <name type="scientific">Paenibacillus soyae</name>
    <dbReference type="NCBI Taxonomy" id="2969249"/>
    <lineage>
        <taxon>Bacteria</taxon>
        <taxon>Bacillati</taxon>
        <taxon>Bacillota</taxon>
        <taxon>Bacilli</taxon>
        <taxon>Bacillales</taxon>
        <taxon>Paenibacillaceae</taxon>
        <taxon>Paenibacillus</taxon>
    </lineage>
</organism>
<gene>
    <name evidence="9" type="ORF">NQZ67_07500</name>
</gene>
<reference evidence="9" key="1">
    <citation type="submission" date="2022-08" db="EMBL/GenBank/DDBJ databases">
        <title>The genomic sequence of strain Paenibacillus sp. SCIV0701.</title>
        <authorList>
            <person name="Zhao H."/>
        </authorList>
    </citation>
    <scope>NUCLEOTIDE SEQUENCE</scope>
    <source>
        <strain evidence="9">SCIV0701</strain>
    </source>
</reference>
<proteinExistence type="inferred from homology"/>
<dbReference type="GO" id="GO:0046872">
    <property type="term" value="F:metal ion binding"/>
    <property type="evidence" value="ECO:0007669"/>
    <property type="project" value="UniProtKB-KW"/>
</dbReference>
<comment type="caution">
    <text evidence="9">The sequence shown here is derived from an EMBL/GenBank/DDBJ whole genome shotgun (WGS) entry which is preliminary data.</text>
</comment>
<dbReference type="PROSITE" id="PS00595">
    <property type="entry name" value="AA_TRANSFER_CLASS_5"/>
    <property type="match status" value="1"/>
</dbReference>
<dbReference type="GO" id="GO:0051536">
    <property type="term" value="F:iron-sulfur cluster binding"/>
    <property type="evidence" value="ECO:0007669"/>
    <property type="project" value="UniProtKB-KW"/>
</dbReference>
<dbReference type="Gene3D" id="3.90.1150.10">
    <property type="entry name" value="Aspartate Aminotransferase, domain 1"/>
    <property type="match status" value="1"/>
</dbReference>
<keyword evidence="4" id="KW-0663">Pyridoxal phosphate</keyword>
<evidence type="ECO:0000256" key="5">
    <source>
        <dbReference type="ARBA" id="ARBA00023004"/>
    </source>
</evidence>
<dbReference type="Gene3D" id="1.10.260.50">
    <property type="match status" value="1"/>
</dbReference>